<gene>
    <name evidence="2" type="ORF">K504DRAFT_172195</name>
</gene>
<keyword evidence="3" id="KW-1185">Reference proteome</keyword>
<proteinExistence type="predicted"/>
<accession>A0A6G1JTF9</accession>
<protein>
    <submittedName>
        <fullName evidence="2">Uncharacterized protein</fullName>
    </submittedName>
</protein>
<dbReference type="EMBL" id="MU005785">
    <property type="protein sequence ID" value="KAF2703828.1"/>
    <property type="molecule type" value="Genomic_DNA"/>
</dbReference>
<keyword evidence="1" id="KW-0812">Transmembrane</keyword>
<feature type="transmembrane region" description="Helical" evidence="1">
    <location>
        <begin position="54"/>
        <end position="73"/>
    </location>
</feature>
<dbReference type="Proteomes" id="UP000799428">
    <property type="component" value="Unassembled WGS sequence"/>
</dbReference>
<dbReference type="AlphaFoldDB" id="A0A6G1JTF9"/>
<keyword evidence="1" id="KW-1133">Transmembrane helix</keyword>
<keyword evidence="1" id="KW-0472">Membrane</keyword>
<sequence length="90" mass="10352">MSAGRFTALCADPCTGGIAGCNVEFGRPGEVCRRWRFWWRPWWRRPCMSKQARWLGRQALYGLVLVGFVVYISELSAISQHQLCPTWKTS</sequence>
<evidence type="ECO:0000313" key="3">
    <source>
        <dbReference type="Proteomes" id="UP000799428"/>
    </source>
</evidence>
<organism evidence="2 3">
    <name type="scientific">Pleomassaria siparia CBS 279.74</name>
    <dbReference type="NCBI Taxonomy" id="1314801"/>
    <lineage>
        <taxon>Eukaryota</taxon>
        <taxon>Fungi</taxon>
        <taxon>Dikarya</taxon>
        <taxon>Ascomycota</taxon>
        <taxon>Pezizomycotina</taxon>
        <taxon>Dothideomycetes</taxon>
        <taxon>Pleosporomycetidae</taxon>
        <taxon>Pleosporales</taxon>
        <taxon>Pleomassariaceae</taxon>
        <taxon>Pleomassaria</taxon>
    </lineage>
</organism>
<evidence type="ECO:0000313" key="2">
    <source>
        <dbReference type="EMBL" id="KAF2703828.1"/>
    </source>
</evidence>
<name>A0A6G1JTF9_9PLEO</name>
<reference evidence="2" key="1">
    <citation type="journal article" date="2020" name="Stud. Mycol.">
        <title>101 Dothideomycetes genomes: a test case for predicting lifestyles and emergence of pathogens.</title>
        <authorList>
            <person name="Haridas S."/>
            <person name="Albert R."/>
            <person name="Binder M."/>
            <person name="Bloem J."/>
            <person name="Labutti K."/>
            <person name="Salamov A."/>
            <person name="Andreopoulos B."/>
            <person name="Baker S."/>
            <person name="Barry K."/>
            <person name="Bills G."/>
            <person name="Bluhm B."/>
            <person name="Cannon C."/>
            <person name="Castanera R."/>
            <person name="Culley D."/>
            <person name="Daum C."/>
            <person name="Ezra D."/>
            <person name="Gonzalez J."/>
            <person name="Henrissat B."/>
            <person name="Kuo A."/>
            <person name="Liang C."/>
            <person name="Lipzen A."/>
            <person name="Lutzoni F."/>
            <person name="Magnuson J."/>
            <person name="Mondo S."/>
            <person name="Nolan M."/>
            <person name="Ohm R."/>
            <person name="Pangilinan J."/>
            <person name="Park H.-J."/>
            <person name="Ramirez L."/>
            <person name="Alfaro M."/>
            <person name="Sun H."/>
            <person name="Tritt A."/>
            <person name="Yoshinaga Y."/>
            <person name="Zwiers L.-H."/>
            <person name="Turgeon B."/>
            <person name="Goodwin S."/>
            <person name="Spatafora J."/>
            <person name="Crous P."/>
            <person name="Grigoriev I."/>
        </authorList>
    </citation>
    <scope>NUCLEOTIDE SEQUENCE</scope>
    <source>
        <strain evidence="2">CBS 279.74</strain>
    </source>
</reference>
<evidence type="ECO:0000256" key="1">
    <source>
        <dbReference type="SAM" id="Phobius"/>
    </source>
</evidence>